<evidence type="ECO:0000256" key="3">
    <source>
        <dbReference type="ARBA" id="ARBA00022692"/>
    </source>
</evidence>
<dbReference type="GO" id="GO:0005886">
    <property type="term" value="C:plasma membrane"/>
    <property type="evidence" value="ECO:0007669"/>
    <property type="project" value="UniProtKB-SubCell"/>
</dbReference>
<evidence type="ECO:0000256" key="2">
    <source>
        <dbReference type="ARBA" id="ARBA00022475"/>
    </source>
</evidence>
<dbReference type="OrthoDB" id="9775544at2"/>
<feature type="domain" description="ABC3 transporter permease C-terminal" evidence="7">
    <location>
        <begin position="283"/>
        <end position="393"/>
    </location>
</feature>
<dbReference type="Pfam" id="PF12704">
    <property type="entry name" value="MacB_PCD"/>
    <property type="match status" value="1"/>
</dbReference>
<comment type="caution">
    <text evidence="9">The sequence shown here is derived from an EMBL/GenBank/DDBJ whole genome shotgun (WGS) entry which is preliminary data.</text>
</comment>
<protein>
    <submittedName>
        <fullName evidence="9">FtsX-like permease family protein</fullName>
    </submittedName>
</protein>
<dbReference type="InterPro" id="IPR038766">
    <property type="entry name" value="Membrane_comp_ABC_pdt"/>
</dbReference>
<dbReference type="Pfam" id="PF02687">
    <property type="entry name" value="FtsX"/>
    <property type="match status" value="2"/>
</dbReference>
<feature type="transmembrane region" description="Helical" evidence="6">
    <location>
        <begin position="739"/>
        <end position="761"/>
    </location>
</feature>
<evidence type="ECO:0000259" key="8">
    <source>
        <dbReference type="Pfam" id="PF12704"/>
    </source>
</evidence>
<reference evidence="9 10" key="1">
    <citation type="submission" date="2019-02" db="EMBL/GenBank/DDBJ databases">
        <title>Siculibacillus lacustris gen. nov., sp. nov., a new rosette-forming bacterium isolated from a freshwater crater lake (Lake St. Ana, Romania).</title>
        <authorList>
            <person name="Felfoldi T."/>
            <person name="Marton Z."/>
            <person name="Szabo A."/>
            <person name="Mentes A."/>
            <person name="Boka K."/>
            <person name="Marialigeti K."/>
            <person name="Mathe I."/>
            <person name="Koncz M."/>
            <person name="Schumann P."/>
            <person name="Toth E."/>
        </authorList>
    </citation>
    <scope>NUCLEOTIDE SEQUENCE [LARGE SCALE GENOMIC DNA]</scope>
    <source>
        <strain evidence="9 10">SA-279</strain>
    </source>
</reference>
<gene>
    <name evidence="9" type="ORF">EYW49_04675</name>
</gene>
<keyword evidence="4 6" id="KW-1133">Transmembrane helix</keyword>
<feature type="transmembrane region" description="Helical" evidence="6">
    <location>
        <begin position="32"/>
        <end position="53"/>
    </location>
</feature>
<feature type="transmembrane region" description="Helical" evidence="6">
    <location>
        <begin position="782"/>
        <end position="809"/>
    </location>
</feature>
<sequence length="862" mass="89099">MSASMGRARAATALRFAARELRGNLRRGLRGFGIFVACLALGVAAIAGVSALGRSFDETLSRQGDVILGGDLALAINHTAATPEERAYLEAQGRVSEVATLRAMARSGDGATTALVEVKAVDAAYPLVGRLTVVGGDDGRTRLGVEAGADGPLHRVLVEEAALDRLKVAVGDVVTVGTARLKIAGVIAEEPDRLSAGLGFGPRLMMTRDALDATGLLAPGSLVRWQSRLLFSDRRDVDGAIARVSAGARSGFPQAGWEIRSRRDAAPGTKATIERFVQFLTLVGLTTLVIGGVGVANAVAAHLERRRSTIAIWKALGATGGFVAMVHGLEIGAIALVGIGLGLGIGALVPFVLAGPFGDALGLALQPVLAPAELAAAGLEGLLTAAMFVAAPLAAAVATRPAVLLRDGEPASDARARIWRWSLALVPGAALVALVLLSSPDRRITVPYLVVTAVALVGLRLAGEGLVLLARRLPRPPIFELRSAMAAIGRPGAPTASIVLSLGLGATLVAALVQIESGLTTAIARTLPGQAPSFFFLDVPARDADAFRGFLDGAATGARIEDVPMLRGRIVRLKGVPAEEAKVAESSRFVLAGDRGITFAARPPEGTTITAGNWWSETHAGPPQVSFDDETARGLGLGLGDAITVNVLGRDIEARVANLRHIEWDRLSINFFMVFSPDTFRGAPVTRLVTVAWPGGGSAEQERTLFRAVVERFPTITAIRVKDALAQVDALVRRSAQGISVVAGFALVAAVLVLGGALAARSEARIRDAAILTAIGATRRRLMSALAIEFALVAVVGGVFAGVVGTLAARWVVAGVMKLPFVAAPGLVAATLAAMAVLTIGLGLLSTRTALRARPAEVLRAA</sequence>
<keyword evidence="2" id="KW-1003">Cell membrane</keyword>
<dbReference type="Proteomes" id="UP000292781">
    <property type="component" value="Unassembled WGS sequence"/>
</dbReference>
<evidence type="ECO:0000313" key="10">
    <source>
        <dbReference type="Proteomes" id="UP000292781"/>
    </source>
</evidence>
<accession>A0A4Q9VV23</accession>
<feature type="transmembrane region" description="Helical" evidence="6">
    <location>
        <begin position="418"/>
        <end position="437"/>
    </location>
</feature>
<dbReference type="PANTHER" id="PTHR30287">
    <property type="entry name" value="MEMBRANE COMPONENT OF PREDICTED ABC SUPERFAMILY METABOLITE UPTAKE TRANSPORTER"/>
    <property type="match status" value="1"/>
</dbReference>
<keyword evidence="5 6" id="KW-0472">Membrane</keyword>
<proteinExistence type="predicted"/>
<name>A0A4Q9VV23_9HYPH</name>
<dbReference type="EMBL" id="SJFN01000005">
    <property type="protein sequence ID" value="TBW39969.1"/>
    <property type="molecule type" value="Genomic_DNA"/>
</dbReference>
<feature type="domain" description="ABC3 transporter permease C-terminal" evidence="7">
    <location>
        <begin position="741"/>
        <end position="853"/>
    </location>
</feature>
<feature type="transmembrane region" description="Helical" evidence="6">
    <location>
        <begin position="491"/>
        <end position="513"/>
    </location>
</feature>
<dbReference type="AlphaFoldDB" id="A0A4Q9VV23"/>
<keyword evidence="3 6" id="KW-0812">Transmembrane</keyword>
<evidence type="ECO:0000256" key="5">
    <source>
        <dbReference type="ARBA" id="ARBA00023136"/>
    </source>
</evidence>
<dbReference type="InterPro" id="IPR025857">
    <property type="entry name" value="MacB_PCD"/>
</dbReference>
<evidence type="ECO:0000313" key="9">
    <source>
        <dbReference type="EMBL" id="TBW39969.1"/>
    </source>
</evidence>
<feature type="transmembrane region" description="Helical" evidence="6">
    <location>
        <begin position="821"/>
        <end position="845"/>
    </location>
</feature>
<evidence type="ECO:0000256" key="6">
    <source>
        <dbReference type="SAM" id="Phobius"/>
    </source>
</evidence>
<evidence type="ECO:0000259" key="7">
    <source>
        <dbReference type="Pfam" id="PF02687"/>
    </source>
</evidence>
<keyword evidence="10" id="KW-1185">Reference proteome</keyword>
<feature type="transmembrane region" description="Helical" evidence="6">
    <location>
        <begin position="321"/>
        <end position="354"/>
    </location>
</feature>
<organism evidence="9 10">
    <name type="scientific">Siculibacillus lacustris</name>
    <dbReference type="NCBI Taxonomy" id="1549641"/>
    <lineage>
        <taxon>Bacteria</taxon>
        <taxon>Pseudomonadati</taxon>
        <taxon>Pseudomonadota</taxon>
        <taxon>Alphaproteobacteria</taxon>
        <taxon>Hyphomicrobiales</taxon>
        <taxon>Ancalomicrobiaceae</taxon>
        <taxon>Siculibacillus</taxon>
    </lineage>
</organism>
<evidence type="ECO:0000256" key="4">
    <source>
        <dbReference type="ARBA" id="ARBA00022989"/>
    </source>
</evidence>
<dbReference type="InterPro" id="IPR003838">
    <property type="entry name" value="ABC3_permease_C"/>
</dbReference>
<dbReference type="PANTHER" id="PTHR30287:SF1">
    <property type="entry name" value="INNER MEMBRANE PROTEIN"/>
    <property type="match status" value="1"/>
</dbReference>
<comment type="subcellular location">
    <subcellularLocation>
        <location evidence="1">Cell membrane</location>
        <topology evidence="1">Multi-pass membrane protein</topology>
    </subcellularLocation>
</comment>
<feature type="transmembrane region" description="Helical" evidence="6">
    <location>
        <begin position="276"/>
        <end position="300"/>
    </location>
</feature>
<feature type="transmembrane region" description="Helical" evidence="6">
    <location>
        <begin position="374"/>
        <end position="397"/>
    </location>
</feature>
<evidence type="ECO:0000256" key="1">
    <source>
        <dbReference type="ARBA" id="ARBA00004651"/>
    </source>
</evidence>
<dbReference type="RefSeq" id="WP_131306716.1">
    <property type="nucleotide sequence ID" value="NZ_SJFN01000005.1"/>
</dbReference>
<feature type="domain" description="MacB-like periplasmic core" evidence="8">
    <location>
        <begin position="34"/>
        <end position="211"/>
    </location>
</feature>
<feature type="transmembrane region" description="Helical" evidence="6">
    <location>
        <begin position="449"/>
        <end position="470"/>
    </location>
</feature>